<dbReference type="EMBL" id="JAESVG020000009">
    <property type="protein sequence ID" value="KAG8624452.1"/>
    <property type="molecule type" value="Genomic_DNA"/>
</dbReference>
<keyword evidence="1" id="KW-0732">Signal</keyword>
<dbReference type="Proteomes" id="UP000809789">
    <property type="component" value="Unassembled WGS sequence"/>
</dbReference>
<proteinExistence type="predicted"/>
<reference evidence="2" key="1">
    <citation type="submission" date="2021-07" db="EMBL/GenBank/DDBJ databases">
        <title>Elsinoe batatas strain:CRI-CJ2 Genome sequencing and assembly.</title>
        <authorList>
            <person name="Huang L."/>
        </authorList>
    </citation>
    <scope>NUCLEOTIDE SEQUENCE</scope>
    <source>
        <strain evidence="2">CRI-CJ2</strain>
    </source>
</reference>
<keyword evidence="3" id="KW-1185">Reference proteome</keyword>
<name>A0A8K0PDC4_9PEZI</name>
<organism evidence="2 3">
    <name type="scientific">Elsinoe batatas</name>
    <dbReference type="NCBI Taxonomy" id="2601811"/>
    <lineage>
        <taxon>Eukaryota</taxon>
        <taxon>Fungi</taxon>
        <taxon>Dikarya</taxon>
        <taxon>Ascomycota</taxon>
        <taxon>Pezizomycotina</taxon>
        <taxon>Dothideomycetes</taxon>
        <taxon>Dothideomycetidae</taxon>
        <taxon>Myriangiales</taxon>
        <taxon>Elsinoaceae</taxon>
        <taxon>Elsinoe</taxon>
    </lineage>
</organism>
<dbReference type="OrthoDB" id="3908196at2759"/>
<sequence length="232" mass="23891">MKPVSLLAAAALSAQVMAYRIHIVYSSQLVEVGDINLFAATWEKIYAAPGNQNAVALTEPGLIGSATNCGKLGDTTVGVSIEGQWGKDPGLGLETSRDALVKSLWEFIQVFGDDEAYDVFAPCGAQSKGGAPRWFFQADCRGQYCGGCCAASSCGCQFKKRATKMPAKIKLTMTNNAGTLLPDGITVDFTSTKASSNGGCGVALKVVGALAGFLPGPGSLFSSGVSAACEAV</sequence>
<comment type="caution">
    <text evidence="2">The sequence shown here is derived from an EMBL/GenBank/DDBJ whole genome shotgun (WGS) entry which is preliminary data.</text>
</comment>
<protein>
    <submittedName>
        <fullName evidence="2">Uncharacterized protein</fullName>
    </submittedName>
</protein>
<evidence type="ECO:0000313" key="3">
    <source>
        <dbReference type="Proteomes" id="UP000809789"/>
    </source>
</evidence>
<feature type="chain" id="PRO_5035430236" evidence="1">
    <location>
        <begin position="19"/>
        <end position="232"/>
    </location>
</feature>
<accession>A0A8K0PDC4</accession>
<evidence type="ECO:0000256" key="1">
    <source>
        <dbReference type="SAM" id="SignalP"/>
    </source>
</evidence>
<evidence type="ECO:0000313" key="2">
    <source>
        <dbReference type="EMBL" id="KAG8624452.1"/>
    </source>
</evidence>
<gene>
    <name evidence="2" type="ORF">KVT40_007519</name>
</gene>
<feature type="signal peptide" evidence="1">
    <location>
        <begin position="1"/>
        <end position="18"/>
    </location>
</feature>
<dbReference type="AlphaFoldDB" id="A0A8K0PDC4"/>